<evidence type="ECO:0000259" key="2">
    <source>
        <dbReference type="PROSITE" id="PS50030"/>
    </source>
</evidence>
<organism evidence="3 4">
    <name type="scientific">Astrephomene gubernaculifera</name>
    <dbReference type="NCBI Taxonomy" id="47775"/>
    <lineage>
        <taxon>Eukaryota</taxon>
        <taxon>Viridiplantae</taxon>
        <taxon>Chlorophyta</taxon>
        <taxon>core chlorophytes</taxon>
        <taxon>Chlorophyceae</taxon>
        <taxon>CS clade</taxon>
        <taxon>Chlamydomonadales</taxon>
        <taxon>Astrephomenaceae</taxon>
        <taxon>Astrephomene</taxon>
    </lineage>
</organism>
<dbReference type="SUPFAM" id="SSF46934">
    <property type="entry name" value="UBA-like"/>
    <property type="match status" value="1"/>
</dbReference>
<feature type="region of interest" description="Disordered" evidence="1">
    <location>
        <begin position="68"/>
        <end position="127"/>
    </location>
</feature>
<dbReference type="EMBL" id="BMAR01000035">
    <property type="protein sequence ID" value="GFR50167.1"/>
    <property type="molecule type" value="Genomic_DNA"/>
</dbReference>
<reference evidence="3 4" key="1">
    <citation type="journal article" date="2021" name="Sci. Rep.">
        <title>Genome sequencing of the multicellular alga Astrephomene provides insights into convergent evolution of germ-soma differentiation.</title>
        <authorList>
            <person name="Yamashita S."/>
            <person name="Yamamoto K."/>
            <person name="Matsuzaki R."/>
            <person name="Suzuki S."/>
            <person name="Yamaguchi H."/>
            <person name="Hirooka S."/>
            <person name="Minakuchi Y."/>
            <person name="Miyagishima S."/>
            <person name="Kawachi M."/>
            <person name="Toyoda A."/>
            <person name="Nozaki H."/>
        </authorList>
    </citation>
    <scope>NUCLEOTIDE SEQUENCE [LARGE SCALE GENOMIC DNA]</scope>
    <source>
        <strain evidence="3 4">NIES-4017</strain>
    </source>
</reference>
<comment type="caution">
    <text evidence="3">The sequence shown here is derived from an EMBL/GenBank/DDBJ whole genome shotgun (WGS) entry which is preliminary data.</text>
</comment>
<name>A0AAD3HRI1_9CHLO</name>
<evidence type="ECO:0000256" key="1">
    <source>
        <dbReference type="SAM" id="MobiDB-lite"/>
    </source>
</evidence>
<feature type="non-terminal residue" evidence="3">
    <location>
        <position position="1"/>
    </location>
</feature>
<dbReference type="AlphaFoldDB" id="A0AAD3HRI1"/>
<feature type="compositionally biased region" description="Low complexity" evidence="1">
    <location>
        <begin position="90"/>
        <end position="110"/>
    </location>
</feature>
<protein>
    <recommendedName>
        <fullName evidence="2">UBA domain-containing protein</fullName>
    </recommendedName>
</protein>
<proteinExistence type="predicted"/>
<evidence type="ECO:0000313" key="4">
    <source>
        <dbReference type="Proteomes" id="UP001054857"/>
    </source>
</evidence>
<feature type="non-terminal residue" evidence="3">
    <location>
        <position position="127"/>
    </location>
</feature>
<gene>
    <name evidence="3" type="ORF">Agub_g12333</name>
</gene>
<feature type="domain" description="UBA" evidence="2">
    <location>
        <begin position="24"/>
        <end position="65"/>
    </location>
</feature>
<dbReference type="Proteomes" id="UP001054857">
    <property type="component" value="Unassembled WGS sequence"/>
</dbReference>
<evidence type="ECO:0000313" key="3">
    <source>
        <dbReference type="EMBL" id="GFR50167.1"/>
    </source>
</evidence>
<accession>A0AAD3HRI1</accession>
<keyword evidence="4" id="KW-1185">Reference proteome</keyword>
<dbReference type="Pfam" id="PF22562">
    <property type="entry name" value="UBA_7"/>
    <property type="match status" value="1"/>
</dbReference>
<dbReference type="Gene3D" id="1.10.8.10">
    <property type="entry name" value="DNA helicase RuvA subunit, C-terminal domain"/>
    <property type="match status" value="1"/>
</dbReference>
<dbReference type="InterPro" id="IPR015940">
    <property type="entry name" value="UBA"/>
</dbReference>
<sequence length="127" mass="13316">VGTPRSPASIRRAAMRRSNGVIGRPNPQWLLAMVEMGIPRRHAQIALEETGNAGVEVATEWLFAADRSALLEEPSDEEGGSEGPGGSAGHAGTHSDVMAAGAGNTAGTWASEELTWSEDDLVVLEPR</sequence>
<feature type="compositionally biased region" description="Acidic residues" evidence="1">
    <location>
        <begin position="115"/>
        <end position="127"/>
    </location>
</feature>
<dbReference type="PROSITE" id="PS50030">
    <property type="entry name" value="UBA"/>
    <property type="match status" value="1"/>
</dbReference>
<dbReference type="InterPro" id="IPR009060">
    <property type="entry name" value="UBA-like_sf"/>
</dbReference>
<dbReference type="SMART" id="SM00165">
    <property type="entry name" value="UBA"/>
    <property type="match status" value="1"/>
</dbReference>